<dbReference type="PROSITE" id="PS50194">
    <property type="entry name" value="FILAMIN_REPEAT"/>
    <property type="match status" value="1"/>
</dbReference>
<keyword evidence="5" id="KW-0472">Membrane</keyword>
<feature type="domain" description="EGF-like" evidence="6">
    <location>
        <begin position="4418"/>
        <end position="4455"/>
    </location>
</feature>
<evidence type="ECO:0000259" key="6">
    <source>
        <dbReference type="PROSITE" id="PS50026"/>
    </source>
</evidence>
<evidence type="ECO:0000256" key="4">
    <source>
        <dbReference type="SAM" id="MobiDB-lite"/>
    </source>
</evidence>
<dbReference type="CDD" id="cd00053">
    <property type="entry name" value="EGF"/>
    <property type="match status" value="1"/>
</dbReference>
<feature type="compositionally biased region" description="Low complexity" evidence="4">
    <location>
        <begin position="4824"/>
        <end position="4838"/>
    </location>
</feature>
<dbReference type="InterPro" id="IPR000742">
    <property type="entry name" value="EGF"/>
</dbReference>
<evidence type="ECO:0000256" key="3">
    <source>
        <dbReference type="PROSITE-ProRule" id="PRU00087"/>
    </source>
</evidence>
<evidence type="ECO:0000256" key="2">
    <source>
        <dbReference type="PROSITE-ProRule" id="PRU00076"/>
    </source>
</evidence>
<feature type="transmembrane region" description="Helical" evidence="5">
    <location>
        <begin position="4542"/>
        <end position="4567"/>
    </location>
</feature>
<comment type="caution">
    <text evidence="7">The sequence shown here is derived from an EMBL/GenBank/DDBJ whole genome shotgun (WGS) entry which is preliminary data.</text>
</comment>
<feature type="repeat" description="Filamin" evidence="3">
    <location>
        <begin position="2686"/>
        <end position="2714"/>
    </location>
</feature>
<evidence type="ECO:0000313" key="8">
    <source>
        <dbReference type="Proteomes" id="UP001141327"/>
    </source>
</evidence>
<dbReference type="Gene3D" id="2.60.40.10">
    <property type="entry name" value="Immunoglobulins"/>
    <property type="match status" value="6"/>
</dbReference>
<dbReference type="EMBL" id="JAPMOS010000001">
    <property type="protein sequence ID" value="KAJ4462814.1"/>
    <property type="molecule type" value="Genomic_DNA"/>
</dbReference>
<dbReference type="PROSITE" id="PS00022">
    <property type="entry name" value="EGF_1"/>
    <property type="match status" value="2"/>
</dbReference>
<feature type="compositionally biased region" description="Low complexity" evidence="4">
    <location>
        <begin position="4742"/>
        <end position="4756"/>
    </location>
</feature>
<keyword evidence="1" id="KW-0945">Host-virus interaction</keyword>
<dbReference type="PROSITE" id="PS01186">
    <property type="entry name" value="EGF_2"/>
    <property type="match status" value="1"/>
</dbReference>
<dbReference type="PANTHER" id="PTHR13037">
    <property type="entry name" value="FORMIN"/>
    <property type="match status" value="1"/>
</dbReference>
<keyword evidence="2" id="KW-1015">Disulfide bond</keyword>
<dbReference type="InterPro" id="IPR017868">
    <property type="entry name" value="Filamin/ABP280_repeat-like"/>
</dbReference>
<keyword evidence="5" id="KW-1133">Transmembrane helix</keyword>
<reference evidence="7" key="1">
    <citation type="journal article" date="2022" name="bioRxiv">
        <title>Genomics of Preaxostyla Flagellates Illuminates Evolutionary Transitions and the Path Towards Mitochondrial Loss.</title>
        <authorList>
            <person name="Novak L.V.F."/>
            <person name="Treitli S.C."/>
            <person name="Pyrih J."/>
            <person name="Halakuc P."/>
            <person name="Pipaliya S.V."/>
            <person name="Vacek V."/>
            <person name="Brzon O."/>
            <person name="Soukal P."/>
            <person name="Eme L."/>
            <person name="Dacks J.B."/>
            <person name="Karnkowska A."/>
            <person name="Elias M."/>
            <person name="Hampl V."/>
        </authorList>
    </citation>
    <scope>NUCLEOTIDE SEQUENCE</scope>
    <source>
        <strain evidence="7">RCP-MX</strain>
    </source>
</reference>
<keyword evidence="2" id="KW-0245">EGF-like domain</keyword>
<gene>
    <name evidence="7" type="ORF">PAPYR_2</name>
</gene>
<name>A0ABQ8UZL0_9EUKA</name>
<proteinExistence type="predicted"/>
<dbReference type="Gene3D" id="2.10.25.10">
    <property type="entry name" value="Laminin"/>
    <property type="match status" value="1"/>
</dbReference>
<accession>A0ABQ8UZL0</accession>
<dbReference type="SMART" id="SM00181">
    <property type="entry name" value="EGF"/>
    <property type="match status" value="2"/>
</dbReference>
<protein>
    <recommendedName>
        <fullName evidence="6">EGF-like domain-containing protein</fullName>
    </recommendedName>
</protein>
<dbReference type="InterPro" id="IPR013783">
    <property type="entry name" value="Ig-like_fold"/>
</dbReference>
<dbReference type="Proteomes" id="UP001141327">
    <property type="component" value="Unassembled WGS sequence"/>
</dbReference>
<comment type="caution">
    <text evidence="2">Lacks conserved residue(s) required for the propagation of feature annotation.</text>
</comment>
<feature type="disulfide bond" evidence="2">
    <location>
        <begin position="4445"/>
        <end position="4454"/>
    </location>
</feature>
<evidence type="ECO:0000256" key="5">
    <source>
        <dbReference type="SAM" id="Phobius"/>
    </source>
</evidence>
<feature type="region of interest" description="Disordered" evidence="4">
    <location>
        <begin position="4598"/>
        <end position="4717"/>
    </location>
</feature>
<organism evidence="7 8">
    <name type="scientific">Paratrimastix pyriformis</name>
    <dbReference type="NCBI Taxonomy" id="342808"/>
    <lineage>
        <taxon>Eukaryota</taxon>
        <taxon>Metamonada</taxon>
        <taxon>Preaxostyla</taxon>
        <taxon>Paratrimastigidae</taxon>
        <taxon>Paratrimastix</taxon>
    </lineage>
</organism>
<evidence type="ECO:0000313" key="7">
    <source>
        <dbReference type="EMBL" id="KAJ4462814.1"/>
    </source>
</evidence>
<feature type="region of interest" description="Disordered" evidence="4">
    <location>
        <begin position="4824"/>
        <end position="4865"/>
    </location>
</feature>
<feature type="compositionally biased region" description="Low complexity" evidence="4">
    <location>
        <begin position="4854"/>
        <end position="4865"/>
    </location>
</feature>
<evidence type="ECO:0000256" key="1">
    <source>
        <dbReference type="ARBA" id="ARBA00022581"/>
    </source>
</evidence>
<keyword evidence="5" id="KW-0812">Transmembrane</keyword>
<dbReference type="PROSITE" id="PS50026">
    <property type="entry name" value="EGF_3"/>
    <property type="match status" value="1"/>
</dbReference>
<dbReference type="PANTHER" id="PTHR13037:SF24">
    <property type="entry name" value="POLYCOMB PROTEIN PCL-RELATED"/>
    <property type="match status" value="1"/>
</dbReference>
<feature type="compositionally biased region" description="Low complexity" evidence="4">
    <location>
        <begin position="4604"/>
        <end position="4639"/>
    </location>
</feature>
<feature type="region of interest" description="Disordered" evidence="4">
    <location>
        <begin position="4733"/>
        <end position="4770"/>
    </location>
</feature>
<sequence length="4920" mass="496327">MPFSIMQTPSRAAECTKMGGDAAATAQAALSPIVWAAIFSVVLSSTIQSAENGSGDALDFRNDSLLSVAPPTPNEYSSWMMPTYAILGDLATVTFTARDASGATTLCTPITSSTFGITYGGIVPGDLAWSCSADGAFLAQFRVMTADLVEATYAGNPLGSFPLALSLMLADPTSTVAYQHPIAPPVTLMYLNRMTGANWLQVDETTGAASHLSPYINDNGNPWKATAGYGGGYLITATDSRILLDTTVLNSIPSESLTLHTWLSLSSIPATLHPIFSFGVPIFAGVTLGSDGNVVVDGQACGSYAGKVTLNQPFLLTIARVAQASVRIYINGQSLAAAGSYYEVALISGAQSGTWIGAWFEATRIRFGLPADPATLPTSLTLPVGSTFQLAVFTGSTTGPLGCSAPASGLFDVVSSAAGVQTVTWSCTTAGTYLASMTLTRAGTYTMSVSPKISGCALIGTPQTLVVTIGLSPRPSDGVGLFFSLWPFLILSINVNWSGPIVAATTRFLATDTRAGTLTSVLIASHDAYGNQIPCTNAAVSSTLTFRFAGSTPAGLTWSCMAGGHRRDSTTSVYRHHMLRSTTNPLVLTATDTLYSWVWIDPQNPVRSLAMQFYTDTPVWHVAYWGVDCLGGIAHRVRIGDPPRPARWVRLEVAASSLGMESPTVIQLSFGALGGRAAYGPTGIRTAAGVETDYVTDHFPTGAVEATATMTESWTFVGPLGLLDPFADSALEAPIQGPALFRASWIPTVAGFLPVVVARTSGSLQLGTATIRVEAGPAALPQSSIWAAALQQVAGAPFDILIWARDAQSNEVPCDPAQARQDYTLVWPGADSPTFICATQAHRVTAGRLVLSSTTVTMSPSQPGDAFYAWVHLDPTMAPQTLVMQWKRGGSWTSPAIWGDHSLFLGSFLDMGPLPALGRWVRLAVTASLLPEITAADPATDFAFGLAGGRGACGQTGLLHAEGTEVPWTADPNPTGLIGPLDWLTPYAATSAHLPSQGVGTTVLMTTAQQTAGSYTVTLNFPVGTISKPVTITPGPLSLSTSRFVAPEATTTAGELYAVVASPRDQYNNLIPWTAATAATTMAVPAFPSEVRWLAGAGGHRTNLDAGQHGASMSAPGGAVTPPAGSRLFVWAYLDPDPDHQPPGLAITWTSGGVAHGPALWGEVGGSGATSPLPRMARPPLGRWVRLEVPADGLGLGGRPLEGFARLVPGGRAAFGSVGYLPPGAGDADEVVWFACGPPDPGATIAATGGDGFEWFGSDDMLDPFAPTLVGRACGVTPVFVGVWRPTAVGSYPVAVTPAGQPTSPLGGGEIQLMVTCGPLSKDHSLISGTPDTATMGATATVRITGRDAYLNQVPCAVDLPMPFGLLWDGVPLANLTWTWACDIEGTDEWIISLTVPSRVLVDTVEVAAFLGQDLVTTGNASVAVITGPQGSTTFHSSFFAPALPFAPSHLVPPPHPPALSLAKGPAAPERTTVTAPSTVAAGALYSVLVGPQNMYGAPLACVGAPPDPASVDLTLGWAGTTPADLTWLCARGGHRTGVGSMPHVTAFSGSAVAMTPPANSTLFAWVYLDPAHPPPLVGLYWPSNSHLPAWGPLPAGSTWIPMGPLPPPGRWARLEVPVDVVVGLAGQALHAMVLYLSKGRAAWGAVGYLAPGTGEQVTWFECSMPGLSLVGPQEFLWFGPTGMIDPMVAPTTSSPLYTCANVAALFMATFHAPTVPGIYPLRVKVAGVSAGEVAVTVTPGPLSAATWQLSASGVVAGEPLRVVVTAWDEFANRIPCTPEAANLTFGLLWNGATPRDPVAWSCIVEEHDPAYAGLLAPTTSGPVEVGLVVLRVPGRPDLGGPLAGANRTITVTPGRMSASTTTAALAANGSAALMAGQLLTVFVAARDAYGNPIACLMPGGAGAAPTGAGNLTLLWDGAPVPWPVQWSCVPASAANSAPPPAAFFADSNGGSGGVSGGGDPSSDTSSLYAAQLQPTQSGAHNVTVAVDGAVLAAGELPLTLLPGLISATQCDTSLQPSGGASLRAGAQCHVFVTARDAFANPVPCGGVPNPAAVFGLLWDGSASLAPSPLVWTCNESQQEFVGTFSPLVAGPHEVALLLLPGPGGHTAALVIASNHTIQVDPDTIDAGHSSAVLPAQAQAGQPAPVTMTARDQYDNLIGCIPATAGATFALVASCPLAGPTTWACAEGRTRFVANVTLAQAGTQSLRAALAGGGDAVGAAGSVDVTPGPPWAGASSYTVVPATGPAGEPLAVRIVGRDRLSNRIGCTGPTAGALFTLLWGRAAPGGLRWACDPAGGGPGAEFVGTFAPLLPGSWELSPQVTPAMDQGTLAGANATVEVTAGTIDPGRSDFAAANQTEAGMPYTVLIHARSPSGYPLGCSTANRNAFDVRWDGATSAWMTTCTDERYWLAMFLPLVAGPHALRVTHGTALVGHEGGGGGGAGDFPVVVIPGPVAGSKCSYAVQPPSGSATAGQPLTATLTARDANGNPIGCTAATANATFALLWDGGAAPAGLSWGCSASDSPPLFVAQWVAAAPGTHNLTVVAVAQGGVVTGGAAAGGFRVEAGHSSQLPPASCERLHLSDAVSPSTTPPSTPPTLACTPRLANPGSPTAARSQFIAPSILAAGTPLSVRLLLVNTYGALVPVPAANGSAVLLAAASNATLRWNGSLPADLQWANGSWPGELVGWFRPLRAGRWALEVLLAGSPLAGSPALVEVTPGPVSADLSGPVVVAPSAAGGPSSLTVAARDAFNNSIPCTPPPTANGTFVLGGDPAAANVTWSCTAEDPARFVVTFTFTAAGPHNLTLTLAGNSSGGVPVGGSEAVVCTVPAGSVRAGATRFQAANRTVAGAAYTVAVTARDPYGNSAPCVAAAADGDSLLQVRWDGATPPSAAVLQWTCPEGPAGPAVVTFRPTVAGLHALAVLVREAAAPAGGGDGDGALVAVGSLTVTVIPGPVSPGQSQFEAPTDLPAGGQLVVAVTARDALGNAVGCTAAQAATTFALLWASGGVPAGLSWGCDPETGAFLARFVPVLAGVYTLDVALVGGAALGQGSQTVTVTAALVSAGRSSFTAPATATACALSYIVLVTARDAAGAPVPCTAAGAGSTFGLQWDGAALVGGVAWSCVGTLFAASMAPPLAGGHSLVPTYGGAPVGGDGAAASVTVLAGGIAATTVTFSAPAVAVAGEPLAVTLTARDACGNLVGCTGPTAGTTFELVWDGMPASPAWACAGARFVGSFVPTAAGGHLVAPRLGGVPVGSGGDTSQAVVLVVAGPISASQSAFTCRTTLTAGTDLRVRITARDAFSNPVACQPATRSSTFALQWTGGGSSLAEAAPGLVWSCAEDGTGTFLGTLSPTRAGLYALLPILVSGGSAVGRAGAVAVTVEPGPIVASHSYVEGAPVAPFYAIFQYTLTLTAHDAYDNLVACTSTLLSPIPFLLLWGGGSPPYTVHWSCSDDPRPGVFLAGVAMGFGNAFLGRHNLTMLLEQDGAQLVGSPVALTLTGPPAAGNCSFTTPLSVVAGAQLVVTITARDAAGNIAECEALRRSAQPPFIIFVNMWDTVPTWSCTDASPALLMASIDAPAIAGGLYLVSVITDMVVIAPGARGFVVLPGPISVDRSNFTAPATTPAGAPYTVTITARDAAGSLVNCTNATAGATFGLLWDGDGAAHPTTPGLAWACAGPLFAATFAPTALGPHTVGATYSGRLVGGRGAPAGLVVVAGPVDPARCEAVVSGADDGVTTAGRPTRVTVTARDANGNPIGCTAATAGATFALGWDGGSPPAGLSWGCEASGAFVGTFTPTAAGAHVLATFVATPTAGGTAVGIGGTTVLTVQPVAGGVAGRHESHSLGLGFFGFWANCAPHPTSNDMSRKAPNQSSRYSCPGQVTAGNPLVVMLVARDPAGNVIGCRRAAAPATFALLWDGSPPADLRWACTAESPGLFLASFIPGVAGPHRLTVKMATDGADVGPTPGGTLVTVTVVAWPWTSRLVSVVPSVATRGQNLTVLLEARDSTGEVIPCPYADALLPFEVLWNGTAPGDLRWSCQAGGPNGSSLYRAAFTATGPAGNYTLDVLANGTLDVQCGGVSVVGAPRAVPVIADLVPPVVVGPPALASSNPYDPALARPGDRLRVRFRSSKPLSAATVAIAGHVLPAAPDPCDGVDGDGDDDGDGSCWAGAWDLQQADCGSGGEGAGDEASESVPLGAAVVNAVDRVGNALPAPVAAPAVVALDCRPPRLVAVALASSNAVPRVAQPGDRVRLRFTASEALREPGALTVLIGTHTVPARPVVAPAPTATTAVTTTTGSNNMNNSSSNSTSISSSNGDTNSTAAALAAVVEFEGWYDMGPTDSPGPLGFAIAGLADRAGNLLAAPVDRATEGPSFIYFGSNCTLTSDCQAGGQASGVCVMVSSSPVLLGCRCPAGRSGPRCADLEGACTSDGDCLHGGACLGAAPSRSCSCPAGWTGALCANPARHAVRLVPFSFCAPGIFLHPFNNRETRRCASDADCQAGGDPGAHCLRSQQADGAVLWACQCSPAAQSSAPDRCGPVVTAEGAAWAGYLAGPLAGGLLAAGLAGWLLVLLHRRRRREKEQKARADPGTELVAKPLTAPFAAQPPPFFTATATTPTPAPHSSSSSSLPLSPVVAPRLPPLLRRPAPRGTRQTEVIPSGTGVDADGASQRQAPPRRLPGDAWGLTIDDLPTAAAADGQPASQPQPPTPTDPKSSSRRSPGPLLLADAALHPGAAFLALAESPPPRPTTGAPAPTTTTTNPNPRRETPTGLGLDVVPCDAPLPTTTAGVLADWMSISTGPLSPSSVPDLLAMGAGTEHLFTAAPTPPPAALLLLAPPSSPSAAGRPRRPAGPPPRRGRPSRLLSTPTTNNNPLATIIATSAAPTPTPPPLTPPTLVGRQLECLNPLLALAPTPGAPDEGMVGGGSP</sequence>
<keyword evidence="8" id="KW-1185">Reference proteome</keyword>
<feature type="region of interest" description="Disordered" evidence="4">
    <location>
        <begin position="4288"/>
        <end position="4311"/>
    </location>
</feature>